<reference key="1">
    <citation type="submission" date="2010-11" db="EMBL/GenBank/DDBJ databases">
        <title>The complete sequence of chromosome of Isophaera pallida ATCC 43644.</title>
        <authorList>
            <consortium name="US DOE Joint Genome Institute (JGI-PGF)"/>
            <person name="Lucas S."/>
            <person name="Copeland A."/>
            <person name="Lapidus A."/>
            <person name="Bruce D."/>
            <person name="Goodwin L."/>
            <person name="Pitluck S."/>
            <person name="Kyrpides N."/>
            <person name="Mavromatis K."/>
            <person name="Pagani I."/>
            <person name="Ivanova N."/>
            <person name="Saunders E."/>
            <person name="Brettin T."/>
            <person name="Detter J.C."/>
            <person name="Han C."/>
            <person name="Tapia R."/>
            <person name="Land M."/>
            <person name="Hauser L."/>
            <person name="Markowitz V."/>
            <person name="Cheng J.-F."/>
            <person name="Hugenholtz P."/>
            <person name="Woyke T."/>
            <person name="Wu D."/>
            <person name="Eisen J.A."/>
        </authorList>
    </citation>
    <scope>NUCLEOTIDE SEQUENCE</scope>
    <source>
        <strain>ATCC 43644</strain>
    </source>
</reference>
<dbReference type="eggNOG" id="COG0438">
    <property type="taxonomic scope" value="Bacteria"/>
</dbReference>
<dbReference type="RefSeq" id="WP_013564634.1">
    <property type="nucleotide sequence ID" value="NC_014962.1"/>
</dbReference>
<dbReference type="STRING" id="575540.Isop_1763"/>
<accession>E8R1C9</accession>
<evidence type="ECO:0008006" key="4">
    <source>
        <dbReference type="Google" id="ProtNLM"/>
    </source>
</evidence>
<dbReference type="EMBL" id="CP002353">
    <property type="protein sequence ID" value="ADV62346.1"/>
    <property type="molecule type" value="Genomic_DNA"/>
</dbReference>
<dbReference type="Proteomes" id="UP000008631">
    <property type="component" value="Chromosome"/>
</dbReference>
<dbReference type="AlphaFoldDB" id="E8R1C9"/>
<evidence type="ECO:0000313" key="2">
    <source>
        <dbReference type="EMBL" id="ADV62346.1"/>
    </source>
</evidence>
<keyword evidence="3" id="KW-1185">Reference proteome</keyword>
<dbReference type="Pfam" id="PF13692">
    <property type="entry name" value="Glyco_trans_1_4"/>
    <property type="match status" value="1"/>
</dbReference>
<dbReference type="Gene3D" id="3.40.50.2000">
    <property type="entry name" value="Glycogen Phosphorylase B"/>
    <property type="match status" value="1"/>
</dbReference>
<feature type="region of interest" description="Disordered" evidence="1">
    <location>
        <begin position="1"/>
        <end position="25"/>
    </location>
</feature>
<evidence type="ECO:0000313" key="3">
    <source>
        <dbReference type="Proteomes" id="UP000008631"/>
    </source>
</evidence>
<protein>
    <recommendedName>
        <fullName evidence="4">Glycosyl transferase group 1</fullName>
    </recommendedName>
</protein>
<reference evidence="2 3" key="2">
    <citation type="journal article" date="2011" name="Stand. Genomic Sci.">
        <title>Complete genome sequence of Isosphaera pallida type strain (IS1B).</title>
        <authorList>
            <consortium name="US DOE Joint Genome Institute (JGI-PGF)"/>
            <person name="Goker M."/>
            <person name="Cleland D."/>
            <person name="Saunders E."/>
            <person name="Lapidus A."/>
            <person name="Nolan M."/>
            <person name="Lucas S."/>
            <person name="Hammon N."/>
            <person name="Deshpande S."/>
            <person name="Cheng J.F."/>
            <person name="Tapia R."/>
            <person name="Han C."/>
            <person name="Goodwin L."/>
            <person name="Pitluck S."/>
            <person name="Liolios K."/>
            <person name="Pagani I."/>
            <person name="Ivanova N."/>
            <person name="Mavromatis K."/>
            <person name="Pati A."/>
            <person name="Chen A."/>
            <person name="Palaniappan K."/>
            <person name="Land M."/>
            <person name="Hauser L."/>
            <person name="Chang Y.J."/>
            <person name="Jeffries C.D."/>
            <person name="Detter J.C."/>
            <person name="Beck B."/>
            <person name="Woyke T."/>
            <person name="Bristow J."/>
            <person name="Eisen J.A."/>
            <person name="Markowitz V."/>
            <person name="Hugenholtz P."/>
            <person name="Kyrpides N.C."/>
            <person name="Klenk H.P."/>
        </authorList>
    </citation>
    <scope>NUCLEOTIDE SEQUENCE [LARGE SCALE GENOMIC DNA]</scope>
    <source>
        <strain evidence="3">ATCC 43644 / DSM 9630 / IS1B</strain>
    </source>
</reference>
<gene>
    <name evidence="2" type="ordered locus">Isop_1763</name>
</gene>
<dbReference type="InParanoid" id="E8R1C9"/>
<sequence length="448" mass="49115">MNELARGRTAEVTNASPRGPERLPVPEADDPTWTAFRNHWAVAVADVGWFTTDHLFREAAALGIPALLLTCLDWRNALNRGYSPRRFLTSPVGWGRGEQTRADGPDGPWRRELILPPGWMKRFPTLGMRPIAWTIGAWKRRIAPQRRLALVITYPHYLILRDALGSLVAGLVYYGVDDYRLYWPGAAAALEGLERRAVAESDLVAGASAALAERLAGYSPSEADRGRVIHLPHGHPSRWGQGEASAGAAVPKALAGLPRPWIGLVGTLGDRVDWPLLERLADEFAGGSLILVGRIDDDHASAPWRVARRRLLARSNVHPLGWQEQSEVAALNAAFDVGLIPYRLDDPFNQACCPTKLLDGLGSGRPLVATALPECQRHAGLIGLARDAEEFIAEVRRALEEDSPKARAARLERAADWSCRRQLLRLLGALAKQVEANRPTLADDRLAG</sequence>
<name>E8R1C9_ISOPI</name>
<organism evidence="2 3">
    <name type="scientific">Isosphaera pallida (strain ATCC 43644 / DSM 9630 / IS1B)</name>
    <dbReference type="NCBI Taxonomy" id="575540"/>
    <lineage>
        <taxon>Bacteria</taxon>
        <taxon>Pseudomonadati</taxon>
        <taxon>Planctomycetota</taxon>
        <taxon>Planctomycetia</taxon>
        <taxon>Isosphaerales</taxon>
        <taxon>Isosphaeraceae</taxon>
        <taxon>Isosphaera</taxon>
    </lineage>
</organism>
<dbReference type="SUPFAM" id="SSF53756">
    <property type="entry name" value="UDP-Glycosyltransferase/glycogen phosphorylase"/>
    <property type="match status" value="1"/>
</dbReference>
<evidence type="ECO:0000256" key="1">
    <source>
        <dbReference type="SAM" id="MobiDB-lite"/>
    </source>
</evidence>
<dbReference type="HOGENOM" id="CLU_692421_0_0_0"/>
<dbReference type="OrthoDB" id="9816564at2"/>
<dbReference type="KEGG" id="ipa:Isop_1763"/>
<proteinExistence type="predicted"/>